<evidence type="ECO:0000313" key="1">
    <source>
        <dbReference type="EMBL" id="GME71537.1"/>
    </source>
</evidence>
<keyword evidence="2" id="KW-1185">Reference proteome</keyword>
<comment type="caution">
    <text evidence="1">The sequence shown here is derived from an EMBL/GenBank/DDBJ whole genome shotgun (WGS) entry which is preliminary data.</text>
</comment>
<protein>
    <submittedName>
        <fullName evidence="1">Unnamed protein product</fullName>
    </submittedName>
</protein>
<name>A0ACB5ST04_AMBMO</name>
<reference evidence="1" key="1">
    <citation type="submission" date="2023-04" db="EMBL/GenBank/DDBJ databases">
        <title>Ambrosiozyma monospora NBRC 10751.</title>
        <authorList>
            <person name="Ichikawa N."/>
            <person name="Sato H."/>
            <person name="Tonouchi N."/>
        </authorList>
    </citation>
    <scope>NUCLEOTIDE SEQUENCE</scope>
    <source>
        <strain evidence="1">NBRC 10751</strain>
    </source>
</reference>
<evidence type="ECO:0000313" key="2">
    <source>
        <dbReference type="Proteomes" id="UP001165064"/>
    </source>
</evidence>
<dbReference type="Proteomes" id="UP001165064">
    <property type="component" value="Unassembled WGS sequence"/>
</dbReference>
<sequence length="338" mass="39105">MILMADEKDADTFHKLISEFESISNLRLNLSKSIAYGTVGAHNKVIKNWDIPIKKNTDDLFTYLGGLVYLIYLNRLVIGRKAQYILATLKATSIPSILNIRRLIQNAIDIQFKGLTWYHFFLHFDFGNQNSNELRTIIINSLSDRSPQTASLISSWFELTARSEHHPSVTAPVVHYTITSMAPETEILPYVQHQHTGEPLTTTTTFNSNSKKFYAAQWESHIITPSKAANKDKDMWKDYWSRFSNFVNKHPGSFEYYHQLNNYCKKICCYCNNNNHYNTNDHLRDECKVTQQKWKIIRGGTTLRLNSNFSPSNISRKALIGNIMPVSSQIQYLYRNFT</sequence>
<gene>
    <name evidence="1" type="ORF">Amon02_000062200</name>
</gene>
<accession>A0ACB5ST04</accession>
<dbReference type="EMBL" id="BSXS01000228">
    <property type="protein sequence ID" value="GME71537.1"/>
    <property type="molecule type" value="Genomic_DNA"/>
</dbReference>
<organism evidence="1 2">
    <name type="scientific">Ambrosiozyma monospora</name>
    <name type="common">Yeast</name>
    <name type="synonym">Endomycopsis monosporus</name>
    <dbReference type="NCBI Taxonomy" id="43982"/>
    <lineage>
        <taxon>Eukaryota</taxon>
        <taxon>Fungi</taxon>
        <taxon>Dikarya</taxon>
        <taxon>Ascomycota</taxon>
        <taxon>Saccharomycotina</taxon>
        <taxon>Pichiomycetes</taxon>
        <taxon>Pichiales</taxon>
        <taxon>Pichiaceae</taxon>
        <taxon>Ambrosiozyma</taxon>
    </lineage>
</organism>
<proteinExistence type="predicted"/>